<evidence type="ECO:0000256" key="5">
    <source>
        <dbReference type="ARBA" id="ARBA00022692"/>
    </source>
</evidence>
<feature type="transmembrane region" description="Helical" evidence="8">
    <location>
        <begin position="135"/>
        <end position="161"/>
    </location>
</feature>
<evidence type="ECO:0000313" key="10">
    <source>
        <dbReference type="EMBL" id="CAA0809708.1"/>
    </source>
</evidence>
<proteinExistence type="inferred from homology"/>
<evidence type="ECO:0000259" key="9">
    <source>
        <dbReference type="Pfam" id="PF04535"/>
    </source>
</evidence>
<comment type="similarity">
    <text evidence="2 8">Belongs to the Casparian strip membrane proteins (CASP) family.</text>
</comment>
<protein>
    <recommendedName>
        <fullName evidence="8">CASP-like protein</fullName>
    </recommendedName>
</protein>
<feature type="transmembrane region" description="Helical" evidence="8">
    <location>
        <begin position="43"/>
        <end position="61"/>
    </location>
</feature>
<evidence type="ECO:0000256" key="1">
    <source>
        <dbReference type="ARBA" id="ARBA00004651"/>
    </source>
</evidence>
<dbReference type="PANTHER" id="PTHR33573">
    <property type="entry name" value="CASP-LIKE PROTEIN 4A4"/>
    <property type="match status" value="1"/>
</dbReference>
<comment type="subunit">
    <text evidence="3 8">Homodimer and heterodimers.</text>
</comment>
<keyword evidence="5 8" id="KW-0812">Transmembrane</keyword>
<feature type="transmembrane region" description="Helical" evidence="8">
    <location>
        <begin position="93"/>
        <end position="114"/>
    </location>
</feature>
<evidence type="ECO:0000313" key="11">
    <source>
        <dbReference type="Proteomes" id="UP001153555"/>
    </source>
</evidence>
<keyword evidence="4 8" id="KW-1003">Cell membrane</keyword>
<comment type="caution">
    <text evidence="10">The sequence shown here is derived from an EMBL/GenBank/DDBJ whole genome shotgun (WGS) entry which is preliminary data.</text>
</comment>
<dbReference type="EMBL" id="CACSLK010004199">
    <property type="protein sequence ID" value="CAA0809708.1"/>
    <property type="molecule type" value="Genomic_DNA"/>
</dbReference>
<evidence type="ECO:0000256" key="8">
    <source>
        <dbReference type="RuleBase" id="RU361233"/>
    </source>
</evidence>
<reference evidence="10" key="1">
    <citation type="submission" date="2019-12" db="EMBL/GenBank/DDBJ databases">
        <authorList>
            <person name="Scholes J."/>
        </authorList>
    </citation>
    <scope>NUCLEOTIDE SEQUENCE</scope>
</reference>
<dbReference type="Pfam" id="PF04535">
    <property type="entry name" value="CASP_dom"/>
    <property type="match status" value="1"/>
</dbReference>
<dbReference type="InterPro" id="IPR006459">
    <property type="entry name" value="CASP/CASPL"/>
</dbReference>
<feature type="transmembrane region" description="Helical" evidence="8">
    <location>
        <begin position="6"/>
        <end position="22"/>
    </location>
</feature>
<gene>
    <name evidence="10" type="ORF">SHERM_11619</name>
</gene>
<comment type="subcellular location">
    <subcellularLocation>
        <location evidence="1 8">Cell membrane</location>
        <topology evidence="1 8">Multi-pass membrane protein</topology>
    </subcellularLocation>
</comment>
<dbReference type="GO" id="GO:0005886">
    <property type="term" value="C:plasma membrane"/>
    <property type="evidence" value="ECO:0007669"/>
    <property type="project" value="UniProtKB-SubCell"/>
</dbReference>
<keyword evidence="11" id="KW-1185">Reference proteome</keyword>
<keyword evidence="6 8" id="KW-1133">Transmembrane helix</keyword>
<accession>A0A9N7R280</accession>
<organism evidence="10 11">
    <name type="scientific">Striga hermonthica</name>
    <name type="common">Purple witchweed</name>
    <name type="synonym">Buchnera hermonthica</name>
    <dbReference type="NCBI Taxonomy" id="68872"/>
    <lineage>
        <taxon>Eukaryota</taxon>
        <taxon>Viridiplantae</taxon>
        <taxon>Streptophyta</taxon>
        <taxon>Embryophyta</taxon>
        <taxon>Tracheophyta</taxon>
        <taxon>Spermatophyta</taxon>
        <taxon>Magnoliopsida</taxon>
        <taxon>eudicotyledons</taxon>
        <taxon>Gunneridae</taxon>
        <taxon>Pentapetalae</taxon>
        <taxon>asterids</taxon>
        <taxon>lamiids</taxon>
        <taxon>Lamiales</taxon>
        <taxon>Orobanchaceae</taxon>
        <taxon>Buchnereae</taxon>
        <taxon>Striga</taxon>
    </lineage>
</organism>
<dbReference type="PROSITE" id="PS51257">
    <property type="entry name" value="PROKAR_LIPOPROTEIN"/>
    <property type="match status" value="1"/>
</dbReference>
<dbReference type="PANTHER" id="PTHR33573:SF30">
    <property type="entry name" value="CASP-LIKE PROTEIN 2C1-RELATED"/>
    <property type="match status" value="1"/>
</dbReference>
<dbReference type="OrthoDB" id="689315at2759"/>
<sequence length="168" mass="18637">MEALLRIISVVMLALTACLVAFDSQTKTLFFTLTKTATFRDMNALYVIVWIDTAVATYNLLQLLRGYMLPGFRKDLTPSHRFVGWAVYLLDQVATYTVFAGNTAAVQASMLAVTGEKSLQWMKVCNKFTRFCTQIGGALLCGYVAAILMVITSSISAYGLFRLYSPKI</sequence>
<feature type="domain" description="Casparian strip membrane protein" evidence="9">
    <location>
        <begin position="2"/>
        <end position="148"/>
    </location>
</feature>
<evidence type="ECO:0000256" key="6">
    <source>
        <dbReference type="ARBA" id="ARBA00022989"/>
    </source>
</evidence>
<dbReference type="Proteomes" id="UP001153555">
    <property type="component" value="Unassembled WGS sequence"/>
</dbReference>
<evidence type="ECO:0000256" key="7">
    <source>
        <dbReference type="ARBA" id="ARBA00023136"/>
    </source>
</evidence>
<dbReference type="NCBIfam" id="TIGR01569">
    <property type="entry name" value="A_tha_TIGR01569"/>
    <property type="match status" value="1"/>
</dbReference>
<name>A0A9N7R280_STRHE</name>
<evidence type="ECO:0000256" key="2">
    <source>
        <dbReference type="ARBA" id="ARBA00007651"/>
    </source>
</evidence>
<dbReference type="InterPro" id="IPR006702">
    <property type="entry name" value="CASP_dom"/>
</dbReference>
<evidence type="ECO:0000256" key="4">
    <source>
        <dbReference type="ARBA" id="ARBA00022475"/>
    </source>
</evidence>
<keyword evidence="7 8" id="KW-0472">Membrane</keyword>
<evidence type="ECO:0000256" key="3">
    <source>
        <dbReference type="ARBA" id="ARBA00011489"/>
    </source>
</evidence>
<dbReference type="AlphaFoldDB" id="A0A9N7R280"/>